<protein>
    <recommendedName>
        <fullName evidence="3">HAD family hydrolase</fullName>
    </recommendedName>
</protein>
<evidence type="ECO:0008006" key="3">
    <source>
        <dbReference type="Google" id="ProtNLM"/>
    </source>
</evidence>
<gene>
    <name evidence="1" type="ORF">A3G33_07780</name>
</gene>
<dbReference type="EMBL" id="MHFR01000014">
    <property type="protein sequence ID" value="OGW99118.1"/>
    <property type="molecule type" value="Genomic_DNA"/>
</dbReference>
<organism evidence="1 2">
    <name type="scientific">Candidatus Danuiimicrobium aquiferis</name>
    <dbReference type="NCBI Taxonomy" id="1801832"/>
    <lineage>
        <taxon>Bacteria</taxon>
        <taxon>Pseudomonadati</taxon>
        <taxon>Candidatus Omnitrophota</taxon>
        <taxon>Candidatus Danuiimicrobium</taxon>
    </lineage>
</organism>
<dbReference type="Proteomes" id="UP000178187">
    <property type="component" value="Unassembled WGS sequence"/>
</dbReference>
<evidence type="ECO:0000313" key="1">
    <source>
        <dbReference type="EMBL" id="OGW99118.1"/>
    </source>
</evidence>
<proteinExistence type="predicted"/>
<dbReference type="Pfam" id="PF13419">
    <property type="entry name" value="HAD_2"/>
    <property type="match status" value="1"/>
</dbReference>
<dbReference type="InterPro" id="IPR023214">
    <property type="entry name" value="HAD_sf"/>
</dbReference>
<dbReference type="Gene3D" id="3.40.50.1000">
    <property type="entry name" value="HAD superfamily/HAD-like"/>
    <property type="match status" value="1"/>
</dbReference>
<dbReference type="PANTHER" id="PTHR43885:SF1">
    <property type="entry name" value="SUPERFAMILY HYDROLASE, PUTATIVE (AFU_ORTHOLOGUE AFUA_4G13290)-RELATED"/>
    <property type="match status" value="1"/>
</dbReference>
<evidence type="ECO:0000313" key="2">
    <source>
        <dbReference type="Proteomes" id="UP000178187"/>
    </source>
</evidence>
<dbReference type="InterPro" id="IPR036412">
    <property type="entry name" value="HAD-like_sf"/>
</dbReference>
<comment type="caution">
    <text evidence="1">The sequence shown here is derived from an EMBL/GenBank/DDBJ whole genome shotgun (WGS) entry which is preliminary data.</text>
</comment>
<dbReference type="PANTHER" id="PTHR43885">
    <property type="entry name" value="HALOACID DEHALOGENASE-LIKE HYDROLASE"/>
    <property type="match status" value="1"/>
</dbReference>
<accession>A0A1G1L1X7</accession>
<dbReference type="AlphaFoldDB" id="A0A1G1L1X7"/>
<reference evidence="1 2" key="1">
    <citation type="journal article" date="2016" name="Nat. Commun.">
        <title>Thousands of microbial genomes shed light on interconnected biogeochemical processes in an aquifer system.</title>
        <authorList>
            <person name="Anantharaman K."/>
            <person name="Brown C.T."/>
            <person name="Hug L.A."/>
            <person name="Sharon I."/>
            <person name="Castelle C.J."/>
            <person name="Probst A.J."/>
            <person name="Thomas B.C."/>
            <person name="Singh A."/>
            <person name="Wilkins M.J."/>
            <person name="Karaoz U."/>
            <person name="Brodie E.L."/>
            <person name="Williams K.H."/>
            <person name="Hubbard S.S."/>
            <person name="Banfield J.F."/>
        </authorList>
    </citation>
    <scope>NUCLEOTIDE SEQUENCE [LARGE SCALE GENOMIC DNA]</scope>
</reference>
<sequence>MPGVPDILNLLSAQNDILLSIATGNFEEAGWMKLEYGGIDQYFKFGGFGSDSPSRVNIVQTAIQRGEKFLLEKIPFHQVFVIGDTEHDINAAKVLGVKSIGVGAYHLSKDDLSKHEPDFVMDDLQNAEAFLELVR</sequence>
<name>A0A1G1L1X7_9BACT</name>
<dbReference type="InterPro" id="IPR041492">
    <property type="entry name" value="HAD_2"/>
</dbReference>
<dbReference type="SUPFAM" id="SSF56784">
    <property type="entry name" value="HAD-like"/>
    <property type="match status" value="1"/>
</dbReference>